<sequence>MNDLEAGTFVMMVKNDDGSFSPVGLSKEQAYIIRTFLSKLSEDSPFIIKSEDRYVQTRDYQQKASDAAVSFFNNRAKKTNAIMVLPTGSGKSLICWKIIPLLLNHYCRKIVSCYDAQQMNADIDAVKAKHIIYIDDVGTENLSVKFGEKRLAFCEIVDEAEKRGKFLILTTNLSLDEISQKYGERTMDRLVAITTRVKFKGDSLRK</sequence>
<dbReference type="InterPro" id="IPR027417">
    <property type="entry name" value="P-loop_NTPase"/>
</dbReference>
<dbReference type="Proteomes" id="UP000003416">
    <property type="component" value="Unassembled WGS sequence"/>
</dbReference>
<dbReference type="STRING" id="763034.HMPREF9446_02094"/>
<protein>
    <recommendedName>
        <fullName evidence="1">Helicase/UvrB N-terminal domain-containing protein</fullName>
    </recommendedName>
</protein>
<dbReference type="Pfam" id="PF04851">
    <property type="entry name" value="ResIII"/>
    <property type="match status" value="1"/>
</dbReference>
<proteinExistence type="predicted"/>
<gene>
    <name evidence="2" type="ORF">HMPREF9446_02094</name>
</gene>
<dbReference type="AlphaFoldDB" id="F3PTM6"/>
<dbReference type="Gene3D" id="3.40.50.300">
    <property type="entry name" value="P-loop containing nucleotide triphosphate hydrolases"/>
    <property type="match status" value="1"/>
</dbReference>
<dbReference type="HOGENOM" id="CLU_1329739_0_0_10"/>
<keyword evidence="3" id="KW-1185">Reference proteome</keyword>
<dbReference type="EMBL" id="AFBN01000037">
    <property type="protein sequence ID" value="EGF56674.1"/>
    <property type="molecule type" value="Genomic_DNA"/>
</dbReference>
<evidence type="ECO:0000313" key="3">
    <source>
        <dbReference type="Proteomes" id="UP000003416"/>
    </source>
</evidence>
<accession>F3PTM6</accession>
<dbReference type="InterPro" id="IPR006935">
    <property type="entry name" value="Helicase/UvrB_N"/>
</dbReference>
<dbReference type="eggNOG" id="COG1061">
    <property type="taxonomic scope" value="Bacteria"/>
</dbReference>
<feature type="domain" description="Helicase/UvrB N-terminal" evidence="1">
    <location>
        <begin position="56"/>
        <end position="109"/>
    </location>
</feature>
<evidence type="ECO:0000313" key="2">
    <source>
        <dbReference type="EMBL" id="EGF56674.1"/>
    </source>
</evidence>
<evidence type="ECO:0000259" key="1">
    <source>
        <dbReference type="Pfam" id="PF04851"/>
    </source>
</evidence>
<comment type="caution">
    <text evidence="2">The sequence shown here is derived from an EMBL/GenBank/DDBJ whole genome shotgun (WGS) entry which is preliminary data.</text>
</comment>
<dbReference type="SUPFAM" id="SSF52540">
    <property type="entry name" value="P-loop containing nucleoside triphosphate hydrolases"/>
    <property type="match status" value="1"/>
</dbReference>
<dbReference type="GO" id="GO:0003677">
    <property type="term" value="F:DNA binding"/>
    <property type="evidence" value="ECO:0007669"/>
    <property type="project" value="InterPro"/>
</dbReference>
<name>F3PTM6_9BACE</name>
<dbReference type="GO" id="GO:0016787">
    <property type="term" value="F:hydrolase activity"/>
    <property type="evidence" value="ECO:0007669"/>
    <property type="project" value="InterPro"/>
</dbReference>
<organism evidence="2 3">
    <name type="scientific">Bacteroides fluxus YIT 12057</name>
    <dbReference type="NCBI Taxonomy" id="763034"/>
    <lineage>
        <taxon>Bacteria</taxon>
        <taxon>Pseudomonadati</taxon>
        <taxon>Bacteroidota</taxon>
        <taxon>Bacteroidia</taxon>
        <taxon>Bacteroidales</taxon>
        <taxon>Bacteroidaceae</taxon>
        <taxon>Bacteroides</taxon>
    </lineage>
</organism>
<reference evidence="2 3" key="1">
    <citation type="submission" date="2011-02" db="EMBL/GenBank/DDBJ databases">
        <authorList>
            <person name="Weinstock G."/>
            <person name="Sodergren E."/>
            <person name="Clifton S."/>
            <person name="Fulton L."/>
            <person name="Fulton B."/>
            <person name="Courtney L."/>
            <person name="Fronick C."/>
            <person name="Harrison M."/>
            <person name="Strong C."/>
            <person name="Farmer C."/>
            <person name="Delahaunty K."/>
            <person name="Markovic C."/>
            <person name="Hall O."/>
            <person name="Minx P."/>
            <person name="Tomlinson C."/>
            <person name="Mitreva M."/>
            <person name="Hou S."/>
            <person name="Chen J."/>
            <person name="Wollam A."/>
            <person name="Pepin K.H."/>
            <person name="Johnson M."/>
            <person name="Bhonagiri V."/>
            <person name="Zhang X."/>
            <person name="Suruliraj S."/>
            <person name="Warren W."/>
            <person name="Chinwalla A."/>
            <person name="Mardis E.R."/>
            <person name="Wilson R.K."/>
        </authorList>
    </citation>
    <scope>NUCLEOTIDE SEQUENCE [LARGE SCALE GENOMIC DNA]</scope>
    <source>
        <strain evidence="2 3">YIT 12057</strain>
    </source>
</reference>
<dbReference type="GO" id="GO:0005524">
    <property type="term" value="F:ATP binding"/>
    <property type="evidence" value="ECO:0007669"/>
    <property type="project" value="InterPro"/>
</dbReference>